<dbReference type="GeneID" id="106056430"/>
<dbReference type="SMART" id="SM00060">
    <property type="entry name" value="FN3"/>
    <property type="match status" value="10"/>
</dbReference>
<evidence type="ECO:0000259" key="13">
    <source>
        <dbReference type="PROSITE" id="PS50055"/>
    </source>
</evidence>
<dbReference type="InterPro" id="IPR000387">
    <property type="entry name" value="Tyr_Pase_dom"/>
</dbReference>
<dbReference type="Pfam" id="PF00041">
    <property type="entry name" value="fn3"/>
    <property type="match status" value="2"/>
</dbReference>
<feature type="domain" description="Fibronectin type-III" evidence="15">
    <location>
        <begin position="956"/>
        <end position="1047"/>
    </location>
</feature>
<keyword evidence="3 11" id="KW-0812">Transmembrane</keyword>
<comment type="subcellular location">
    <subcellularLocation>
        <location evidence="1">Membrane</location>
        <topology evidence="1">Single-pass membrane protein</topology>
    </subcellularLocation>
</comment>
<evidence type="ECO:0000313" key="16">
    <source>
        <dbReference type="Proteomes" id="UP001165740"/>
    </source>
</evidence>
<feature type="domain" description="Fibronectin type-III" evidence="15">
    <location>
        <begin position="1137"/>
        <end position="1232"/>
    </location>
</feature>
<dbReference type="InterPro" id="IPR003595">
    <property type="entry name" value="Tyr_Pase_cat"/>
</dbReference>
<dbReference type="PROSITE" id="PS50056">
    <property type="entry name" value="TYR_PHOSPHATASE_2"/>
    <property type="match status" value="1"/>
</dbReference>
<evidence type="ECO:0000256" key="7">
    <source>
        <dbReference type="ARBA" id="ARBA00022989"/>
    </source>
</evidence>
<evidence type="ECO:0000259" key="14">
    <source>
        <dbReference type="PROSITE" id="PS50056"/>
    </source>
</evidence>
<evidence type="ECO:0000256" key="3">
    <source>
        <dbReference type="ARBA" id="ARBA00022692"/>
    </source>
</evidence>
<evidence type="ECO:0000313" key="19">
    <source>
        <dbReference type="RefSeq" id="XP_055887502.1"/>
    </source>
</evidence>
<evidence type="ECO:0000256" key="10">
    <source>
        <dbReference type="ARBA" id="ARBA00051722"/>
    </source>
</evidence>
<dbReference type="InterPro" id="IPR036116">
    <property type="entry name" value="FN3_sf"/>
</dbReference>
<gene>
    <name evidence="17 18 19 20 21" type="primary">LOC106056430</name>
</gene>
<dbReference type="PROSITE" id="PS50055">
    <property type="entry name" value="TYR_PHOSPHATASE_PTP"/>
    <property type="match status" value="1"/>
</dbReference>
<dbReference type="SMART" id="SM00404">
    <property type="entry name" value="PTPc_motif"/>
    <property type="match status" value="1"/>
</dbReference>
<evidence type="ECO:0000313" key="18">
    <source>
        <dbReference type="RefSeq" id="XP_055887501.1"/>
    </source>
</evidence>
<dbReference type="InterPro" id="IPR013783">
    <property type="entry name" value="Ig-like_fold"/>
</dbReference>
<comment type="catalytic activity">
    <reaction evidence="10">
        <text>O-phospho-L-tyrosyl-[protein] + H2O = L-tyrosyl-[protein] + phosphate</text>
        <dbReference type="Rhea" id="RHEA:10684"/>
        <dbReference type="Rhea" id="RHEA-COMP:10136"/>
        <dbReference type="Rhea" id="RHEA-COMP:20101"/>
        <dbReference type="ChEBI" id="CHEBI:15377"/>
        <dbReference type="ChEBI" id="CHEBI:43474"/>
        <dbReference type="ChEBI" id="CHEBI:46858"/>
        <dbReference type="ChEBI" id="CHEBI:61978"/>
        <dbReference type="EC" id="3.1.3.48"/>
    </reaction>
</comment>
<name>A0A9W3AJX7_BIOGL</name>
<dbReference type="Pfam" id="PF00102">
    <property type="entry name" value="Y_phosphatase"/>
    <property type="match status" value="1"/>
</dbReference>
<evidence type="ECO:0000259" key="15">
    <source>
        <dbReference type="PROSITE" id="PS50853"/>
    </source>
</evidence>
<dbReference type="Proteomes" id="UP001165740">
    <property type="component" value="Chromosome 6"/>
</dbReference>
<dbReference type="GO" id="GO:0016020">
    <property type="term" value="C:membrane"/>
    <property type="evidence" value="ECO:0007669"/>
    <property type="project" value="UniProtKB-SubCell"/>
</dbReference>
<feature type="domain" description="Fibronectin type-III" evidence="15">
    <location>
        <begin position="1048"/>
        <end position="1136"/>
    </location>
</feature>
<dbReference type="SUPFAM" id="SSF52799">
    <property type="entry name" value="(Phosphotyrosine protein) phosphatases II"/>
    <property type="match status" value="1"/>
</dbReference>
<keyword evidence="4 12" id="KW-0732">Signal</keyword>
<keyword evidence="16" id="KW-1185">Reference proteome</keyword>
<evidence type="ECO:0000313" key="20">
    <source>
        <dbReference type="RefSeq" id="XP_055887503.1"/>
    </source>
</evidence>
<dbReference type="RefSeq" id="XP_055887504.1">
    <property type="nucleotide sequence ID" value="XM_056031529.1"/>
</dbReference>
<sequence length="2015" mass="220439">MALTSAALTTLSVFILLTVLSLNQIQVCNASSLSDSSCTTAANCGSGTNLACVNNTCSCESGFKEDNLTCKKFPYGDHCNQSTICEDKLICNGSPSKCLCNVTSEFFWQNGCQPLVKIAVPIQDISVSTSTSITLNWKLLQDYDGVTFFIQTDNGVNIPALSTGGSSGATISNLIPGSKYNFTILSVPPVDNYTTYNNASVAYDGIWTSAVYGNVCKAENNLPECVAGLTCGVSSLSNNLNALCLCNESQFWSSGCIEIVKIAVLIQNILVSTTTTSITLNWKLLQDYDGVTFFIQTDHGVNIPALSTGGSSGATISNLIPGSKYNFTILSVPPVDNYTTYNNASVAYDGIWTSAVYGNVCKAENILPECVAGLTCRVTSLSNNLKALCLCNESQFWSSGCIQIDKLAVSIQKQLVKMETNKIILKWNVDTNYSSNVKYKILSVEGTVDSPVNSTGGSISGLTPGKKYNFTVVSTPPDDSYTTYNNWMVQTDNFWTYAVYGNECLSDSFSPQCALDLNCTLSNSVPARKLCLCNDTQFRSSDSHCLEIDGIKVSNITYKVTSSSIVLNWKANASYTTVTFEIHDSSGPVNQSATINGGSISSLSPGTKYSFTVVSIPPKDSYTTYSNALVKSENIWTSAIYGQICTENATQPCDTGLTCRNNSSGALKCLCNSSQYWSASCQPLDGIKALFRNSSVTTDTVTLFWNVAATNVTGVGFEIRTATSTVNSSATSTGGSVSGLTPGTKYNFFVVSIPPSDANFHYSEVNATMQDFWTNAIYGQPCTADERPKCDGSFLCNSSSNKCLCNTSSQYWSNGCQDSKGIEALFQKSSVTTDTVTLFWNVVATNVTGVRFEIRTATSTVNSSATSTGGSVSGLTPGTKYNFYVVSIPPSDANFHYSEVNATMQVVWTNAIYGQACTSDEKPKCDGSFLCNSSSNKCLCNTSSQYWSNGCQDSKGIEALFQNSSVTTDTVTLFWNVVATNVTGVRFEIRTATSTVNSSATSTGGSVSGLTPGTMYNFFVVSIPPSDANFHYSEVNATMQVVWTNPAPPGNITEIKEIKNNAYTINFIASPGNVLKYHVTVKAANGNIINESESSNNNIIISGLTPGEIYNYTLYAVNGNNVASESTYVTLKTPEKVSGAVQIDPLANLTSTSVTITWQKPNEPNGNILGYIVELFSNKSLILDYNLTCSNCSHMIPNLKPYRNYTINVAAINGAGKGLSSSVDFQTHIGKPNPVKKLEPNPFRITEGAGLIITITSGEYTGPTHFNVCLSADKVADNCTTVFVKDSDDYHFHSFNGSIPVNATFDNLLAFWNYTVRVLASTGAEDSTWTETKVETLTNTPGFAAATVKQDLNIATLFTIDIQCPPEQERRGKILNYIINISNNSSSFNQTIKTLNECSNNTTETLKDIKVEQSYMIKILVQNNDFNGTFYSLGSYYVFPKAPTRIKNETSIVQKGSDFTTSQAKVTIMLPIILDDTQGKLANASLLVCADVSKSSCYQDRRKRSSVLPGTNITWFQAQKQGFAVQYRTTPDDWLSQLQKATSPNYDYTIGADQCDNRETNYCNGPLPPGTKFSFVVIVCTAGDCSNSITLSLHTNAEENNTPAIVGGVVGGILGLALIIAVVFLIIYFKRRPHSARPSSSSYVDLIKRDENIKEHRPVRITEFKDHVKKLHKDSNLLFQDEFEDIKKLSSRLPNICDEAKKENNRVKNRYVDILPYDSSRVKLEVQPEDDETMDFINANYIPGYNSVREYIATQGPMHSTVPDFWRMVWEQKCRVIVMLSDLTEQGKPKVTLYWPENLGEPINYGNVIVEMTNFSQLNKYIIRNFKIAKGSETRKVTHFFLPGWWDFSANLTTGDVLEFAQLVRQEATPANSGPIIVHCSAGVGRTGTFIALDYFMQYIEKHSLLDSVDVFSYVMKMRAARPRMVQAETQYIFIFDALDEVIDRKIKIEQEKNEHLYSNGGGNDVYANMVKAPEESIYANTQVINEKNGIDNKAFESDYENLTLNKTNQPTTVL</sequence>
<keyword evidence="7 11" id="KW-1133">Transmembrane helix</keyword>
<evidence type="ECO:0000256" key="8">
    <source>
        <dbReference type="ARBA" id="ARBA00023136"/>
    </source>
</evidence>
<keyword evidence="9" id="KW-0325">Glycoprotein</keyword>
<dbReference type="InterPro" id="IPR029021">
    <property type="entry name" value="Prot-tyrosine_phosphatase-like"/>
</dbReference>
<accession>A0A9W3AJX7</accession>
<dbReference type="OrthoDB" id="9993594at2759"/>
<dbReference type="PROSITE" id="PS00383">
    <property type="entry name" value="TYR_PHOSPHATASE_1"/>
    <property type="match status" value="1"/>
</dbReference>
<dbReference type="InterPro" id="IPR016130">
    <property type="entry name" value="Tyr_Pase_AS"/>
</dbReference>
<dbReference type="EC" id="3.1.3.48" evidence="2"/>
<keyword evidence="6" id="KW-0904">Protein phosphatase</keyword>
<dbReference type="InterPro" id="IPR050713">
    <property type="entry name" value="RTP_Phos/Ushers"/>
</dbReference>
<dbReference type="SMART" id="SM00194">
    <property type="entry name" value="PTPc"/>
    <property type="match status" value="1"/>
</dbReference>
<dbReference type="PRINTS" id="PR00700">
    <property type="entry name" value="PRTYPHPHTASE"/>
</dbReference>
<dbReference type="RefSeq" id="XP_055887501.1">
    <property type="nucleotide sequence ID" value="XM_056031526.1"/>
</dbReference>
<evidence type="ECO:0000256" key="5">
    <source>
        <dbReference type="ARBA" id="ARBA00022801"/>
    </source>
</evidence>
<dbReference type="Gene3D" id="2.60.40.10">
    <property type="entry name" value="Immunoglobulins"/>
    <property type="match status" value="8"/>
</dbReference>
<dbReference type="Gene3D" id="3.90.190.10">
    <property type="entry name" value="Protein tyrosine phosphatase superfamily"/>
    <property type="match status" value="1"/>
</dbReference>
<dbReference type="CDD" id="cd00063">
    <property type="entry name" value="FN3"/>
    <property type="match status" value="4"/>
</dbReference>
<feature type="chain" id="PRO_5044702829" description="protein-tyrosine-phosphatase" evidence="12">
    <location>
        <begin position="31"/>
        <end position="2015"/>
    </location>
</feature>
<evidence type="ECO:0000256" key="1">
    <source>
        <dbReference type="ARBA" id="ARBA00004167"/>
    </source>
</evidence>
<feature type="domain" description="Tyrosine specific protein phosphatases" evidence="14">
    <location>
        <begin position="1858"/>
        <end position="1933"/>
    </location>
</feature>
<dbReference type="InterPro" id="IPR000242">
    <property type="entry name" value="PTP_cat"/>
</dbReference>
<dbReference type="GO" id="GO:0004725">
    <property type="term" value="F:protein tyrosine phosphatase activity"/>
    <property type="evidence" value="ECO:0007669"/>
    <property type="project" value="UniProtKB-EC"/>
</dbReference>
<evidence type="ECO:0000256" key="6">
    <source>
        <dbReference type="ARBA" id="ARBA00022912"/>
    </source>
</evidence>
<dbReference type="RefSeq" id="XP_055887500.1">
    <property type="nucleotide sequence ID" value="XM_056031525.1"/>
</dbReference>
<feature type="domain" description="Tyrosine-protein phosphatase" evidence="13">
    <location>
        <begin position="1679"/>
        <end position="1942"/>
    </location>
</feature>
<keyword evidence="8 11" id="KW-0472">Membrane</keyword>
<reference evidence="17 18" key="1">
    <citation type="submission" date="2025-04" db="UniProtKB">
        <authorList>
            <consortium name="RefSeq"/>
        </authorList>
    </citation>
    <scope>IDENTIFICATION</scope>
</reference>
<protein>
    <recommendedName>
        <fullName evidence="2">protein-tyrosine-phosphatase</fullName>
        <ecNumber evidence="2">3.1.3.48</ecNumber>
    </recommendedName>
</protein>
<evidence type="ECO:0000256" key="12">
    <source>
        <dbReference type="SAM" id="SignalP"/>
    </source>
</evidence>
<keyword evidence="5" id="KW-0378">Hydrolase</keyword>
<proteinExistence type="predicted"/>
<feature type="signal peptide" evidence="12">
    <location>
        <begin position="1"/>
        <end position="30"/>
    </location>
</feature>
<evidence type="ECO:0000256" key="11">
    <source>
        <dbReference type="SAM" id="Phobius"/>
    </source>
</evidence>
<evidence type="ECO:0000313" key="17">
    <source>
        <dbReference type="RefSeq" id="XP_055887500.1"/>
    </source>
</evidence>
<evidence type="ECO:0000313" key="21">
    <source>
        <dbReference type="RefSeq" id="XP_055887504.1"/>
    </source>
</evidence>
<dbReference type="InterPro" id="IPR003961">
    <property type="entry name" value="FN3_dom"/>
</dbReference>
<dbReference type="FunFam" id="3.90.190.10:FF:000102">
    <property type="entry name" value="Receptor-type tyrosine-protein phosphatase"/>
    <property type="match status" value="1"/>
</dbReference>
<dbReference type="RefSeq" id="XP_055887503.1">
    <property type="nucleotide sequence ID" value="XM_056031528.1"/>
</dbReference>
<evidence type="ECO:0000256" key="9">
    <source>
        <dbReference type="ARBA" id="ARBA00023180"/>
    </source>
</evidence>
<dbReference type="SUPFAM" id="SSF49265">
    <property type="entry name" value="Fibronectin type III"/>
    <property type="match status" value="8"/>
</dbReference>
<dbReference type="PROSITE" id="PS50853">
    <property type="entry name" value="FN3"/>
    <property type="match status" value="3"/>
</dbReference>
<evidence type="ECO:0000256" key="4">
    <source>
        <dbReference type="ARBA" id="ARBA00022729"/>
    </source>
</evidence>
<dbReference type="PANTHER" id="PTHR46957">
    <property type="entry name" value="CYTOKINE RECEPTOR"/>
    <property type="match status" value="1"/>
</dbReference>
<organism evidence="16 21">
    <name type="scientific">Biomphalaria glabrata</name>
    <name type="common">Bloodfluke planorb</name>
    <name type="synonym">Freshwater snail</name>
    <dbReference type="NCBI Taxonomy" id="6526"/>
    <lineage>
        <taxon>Eukaryota</taxon>
        <taxon>Metazoa</taxon>
        <taxon>Spiralia</taxon>
        <taxon>Lophotrochozoa</taxon>
        <taxon>Mollusca</taxon>
        <taxon>Gastropoda</taxon>
        <taxon>Heterobranchia</taxon>
        <taxon>Euthyneura</taxon>
        <taxon>Panpulmonata</taxon>
        <taxon>Hygrophila</taxon>
        <taxon>Lymnaeoidea</taxon>
        <taxon>Planorbidae</taxon>
        <taxon>Biomphalaria</taxon>
    </lineage>
</organism>
<dbReference type="PANTHER" id="PTHR46957:SF3">
    <property type="entry name" value="CYTOKINE RECEPTOR"/>
    <property type="match status" value="1"/>
</dbReference>
<evidence type="ECO:0000256" key="2">
    <source>
        <dbReference type="ARBA" id="ARBA00013064"/>
    </source>
</evidence>
<feature type="transmembrane region" description="Helical" evidence="11">
    <location>
        <begin position="1604"/>
        <end position="1629"/>
    </location>
</feature>
<dbReference type="RefSeq" id="XP_055887502.1">
    <property type="nucleotide sequence ID" value="XM_056031527.1"/>
</dbReference>
<dbReference type="OMA" id="ICSCQDT"/>